<feature type="transmembrane region" description="Helical" evidence="1">
    <location>
        <begin position="283"/>
        <end position="304"/>
    </location>
</feature>
<comment type="caution">
    <text evidence="3">The sequence shown here is derived from an EMBL/GenBank/DDBJ whole genome shotgun (WGS) entry which is preliminary data.</text>
</comment>
<protein>
    <submittedName>
        <fullName evidence="3">Urate hydroxylase PuuD</fullName>
    </submittedName>
</protein>
<feature type="transmembrane region" description="Helical" evidence="1">
    <location>
        <begin position="87"/>
        <end position="105"/>
    </location>
</feature>
<feature type="transmembrane region" description="Helical" evidence="1">
    <location>
        <begin position="252"/>
        <end position="271"/>
    </location>
</feature>
<name>A0ABV5JBC0_9RHOB</name>
<evidence type="ECO:0000259" key="2">
    <source>
        <dbReference type="Pfam" id="PF06181"/>
    </source>
</evidence>
<keyword evidence="1" id="KW-0812">Transmembrane</keyword>
<evidence type="ECO:0000256" key="1">
    <source>
        <dbReference type="SAM" id="Phobius"/>
    </source>
</evidence>
<keyword evidence="4" id="KW-1185">Reference proteome</keyword>
<evidence type="ECO:0000313" key="3">
    <source>
        <dbReference type="EMBL" id="MFB9230760.1"/>
    </source>
</evidence>
<feature type="transmembrane region" description="Helical" evidence="1">
    <location>
        <begin position="117"/>
        <end position="137"/>
    </location>
</feature>
<dbReference type="Proteomes" id="UP001589683">
    <property type="component" value="Unassembled WGS sequence"/>
</dbReference>
<keyword evidence="1" id="KW-0472">Membrane</keyword>
<feature type="transmembrane region" description="Helical" evidence="1">
    <location>
        <begin position="149"/>
        <end position="167"/>
    </location>
</feature>
<dbReference type="Pfam" id="PF06181">
    <property type="entry name" value="Urate_ox_N"/>
    <property type="match status" value="1"/>
</dbReference>
<feature type="domain" description="Urate oxidase N-terminal" evidence="2">
    <location>
        <begin position="6"/>
        <end position="299"/>
    </location>
</feature>
<dbReference type="InterPro" id="IPR010389">
    <property type="entry name" value="Urate_ox_N"/>
</dbReference>
<feature type="transmembrane region" description="Helical" evidence="1">
    <location>
        <begin position="179"/>
        <end position="197"/>
    </location>
</feature>
<sequence>MQDLAIMWDWLAFAVRWLHVITAIAWIGSSFYFIALDLGLRKAPDLPAGAHGEEWQVHGGGFYHIRKYLVAPEAMPEHLTWFKWESYATWLSGVALLMIVYWAGAELFLIDPNKADLAVWQAILISAGSLTIGWLVYDTLCKSGLGEKPTFLMVLLFILLVAMAWGYNQVFSGRAMMLHLGAFTATIMTANVFLIIMPNQRIVVKDLQEGRVPDAKYGKIAKLRSTHNNYLTLPVLFLMLSNHYPLAFATEYNWIIAGLVFLMGVTIRHYFNSVHARKGNPTWTWALTTILFIFIMWLSTAPLMQDTLEESEARRLSETEQVFANTAGFEDVTSVVLGRCSMCHAREPFWDGIHRAPKGIHLETPADIARSARQIYLQSGVTHAMPPANVSWMEESERATIVRWYRAAAEELPFRLASGD</sequence>
<feature type="transmembrane region" description="Helical" evidence="1">
    <location>
        <begin position="17"/>
        <end position="36"/>
    </location>
</feature>
<reference evidence="3 4" key="1">
    <citation type="submission" date="2024-09" db="EMBL/GenBank/DDBJ databases">
        <authorList>
            <person name="Sun Q."/>
            <person name="Mori K."/>
        </authorList>
    </citation>
    <scope>NUCLEOTIDE SEQUENCE [LARGE SCALE GENOMIC DNA]</scope>
    <source>
        <strain evidence="3 4">CECT 8726</strain>
    </source>
</reference>
<accession>A0ABV5JBC0</accession>
<dbReference type="EMBL" id="JBHMEA010000007">
    <property type="protein sequence ID" value="MFB9230760.1"/>
    <property type="molecule type" value="Genomic_DNA"/>
</dbReference>
<evidence type="ECO:0000313" key="4">
    <source>
        <dbReference type="Proteomes" id="UP001589683"/>
    </source>
</evidence>
<proteinExistence type="predicted"/>
<keyword evidence="1" id="KW-1133">Transmembrane helix</keyword>
<gene>
    <name evidence="3" type="ORF">ACFFUT_03030</name>
</gene>
<dbReference type="RefSeq" id="WP_213887357.1">
    <property type="nucleotide sequence ID" value="NZ_JAGFNU010000001.1"/>
</dbReference>
<organism evidence="3 4">
    <name type="scientific">Pseudohalocynthiibacter aestuariivivens</name>
    <dbReference type="NCBI Taxonomy" id="1591409"/>
    <lineage>
        <taxon>Bacteria</taxon>
        <taxon>Pseudomonadati</taxon>
        <taxon>Pseudomonadota</taxon>
        <taxon>Alphaproteobacteria</taxon>
        <taxon>Rhodobacterales</taxon>
        <taxon>Paracoccaceae</taxon>
        <taxon>Pseudohalocynthiibacter</taxon>
    </lineage>
</organism>